<comment type="caution">
    <text evidence="1">The sequence shown here is derived from an EMBL/GenBank/DDBJ whole genome shotgun (WGS) entry which is preliminary data.</text>
</comment>
<evidence type="ECO:0000313" key="2">
    <source>
        <dbReference type="Proteomes" id="UP001205843"/>
    </source>
</evidence>
<reference evidence="1" key="1">
    <citation type="submission" date="2022-03" db="EMBL/GenBank/DDBJ databases">
        <title>Genomic Encyclopedia of Type Strains, Phase III (KMG-III): the genomes of soil and plant-associated and newly described type strains.</title>
        <authorList>
            <person name="Whitman W."/>
        </authorList>
    </citation>
    <scope>NUCLEOTIDE SEQUENCE</scope>
    <source>
        <strain evidence="1">ANL 6-2</strain>
    </source>
</reference>
<dbReference type="Proteomes" id="UP001205843">
    <property type="component" value="Unassembled WGS sequence"/>
</dbReference>
<keyword evidence="2" id="KW-1185">Reference proteome</keyword>
<accession>A0AAE3G3J3</accession>
<dbReference type="AlphaFoldDB" id="A0AAE3G3J3"/>
<proteinExistence type="predicted"/>
<protein>
    <submittedName>
        <fullName evidence="1">Uncharacterized protein</fullName>
    </submittedName>
</protein>
<organism evidence="1 2">
    <name type="scientific">Natronocella acetinitrilica</name>
    <dbReference type="NCBI Taxonomy" id="414046"/>
    <lineage>
        <taxon>Bacteria</taxon>
        <taxon>Pseudomonadati</taxon>
        <taxon>Pseudomonadota</taxon>
        <taxon>Gammaproteobacteria</taxon>
        <taxon>Chromatiales</taxon>
        <taxon>Ectothiorhodospiraceae</taxon>
        <taxon>Natronocella</taxon>
    </lineage>
</organism>
<sequence length="133" mass="15237">MNSRMMRHLARRPRDMMRYQATGKLPATTSPDSPLIRLLQAIPPRERYAIHAVRLSQRLGYRCSHTFPSAEALLRYLAPNTEMIEGEPWPAEALRDKGFRGPVTLEMLRAHTTGHWPAHLGDGERCDRARPEP</sequence>
<name>A0AAE3G3J3_9GAMM</name>
<evidence type="ECO:0000313" key="1">
    <source>
        <dbReference type="EMBL" id="MCP1674528.1"/>
    </source>
</evidence>
<dbReference type="RefSeq" id="WP_253476588.1">
    <property type="nucleotide sequence ID" value="NZ_JALJXV010000003.1"/>
</dbReference>
<dbReference type="EMBL" id="JALJXV010000003">
    <property type="protein sequence ID" value="MCP1674528.1"/>
    <property type="molecule type" value="Genomic_DNA"/>
</dbReference>
<gene>
    <name evidence="1" type="ORF">J2T57_001630</name>
</gene>